<dbReference type="EC" id="4.2.1.17" evidence="6"/>
<proteinExistence type="inferred from homology"/>
<evidence type="ECO:0000313" key="7">
    <source>
        <dbReference type="Proteomes" id="UP000032360"/>
    </source>
</evidence>
<accession>A0A0D8HKI5</accession>
<dbReference type="OrthoDB" id="4608673at2"/>
<dbReference type="Pfam" id="PF00378">
    <property type="entry name" value="ECH_1"/>
    <property type="match status" value="1"/>
</dbReference>
<evidence type="ECO:0000256" key="1">
    <source>
        <dbReference type="ARBA" id="ARBA00005254"/>
    </source>
</evidence>
<comment type="catalytic activity">
    <reaction evidence="4">
        <text>a 4-saturated-(3S)-3-hydroxyacyl-CoA = a (3E)-enoyl-CoA + H2O</text>
        <dbReference type="Rhea" id="RHEA:20724"/>
        <dbReference type="ChEBI" id="CHEBI:15377"/>
        <dbReference type="ChEBI" id="CHEBI:58521"/>
        <dbReference type="ChEBI" id="CHEBI:137480"/>
        <dbReference type="EC" id="4.2.1.17"/>
    </reaction>
</comment>
<dbReference type="AlphaFoldDB" id="A0A0D8HKI5"/>
<dbReference type="PROSITE" id="PS00166">
    <property type="entry name" value="ENOYL_COA_HYDRATASE"/>
    <property type="match status" value="1"/>
</dbReference>
<dbReference type="InterPro" id="IPR018376">
    <property type="entry name" value="Enoyl-CoA_hyd/isom_CS"/>
</dbReference>
<dbReference type="PANTHER" id="PTHR11941:SF54">
    <property type="entry name" value="ENOYL-COA HYDRATASE, MITOCHONDRIAL"/>
    <property type="match status" value="1"/>
</dbReference>
<organism evidence="6 7">
    <name type="scientific">Acidithrix ferrooxidans</name>
    <dbReference type="NCBI Taxonomy" id="1280514"/>
    <lineage>
        <taxon>Bacteria</taxon>
        <taxon>Bacillati</taxon>
        <taxon>Actinomycetota</taxon>
        <taxon>Acidimicrobiia</taxon>
        <taxon>Acidimicrobiales</taxon>
        <taxon>Acidimicrobiaceae</taxon>
        <taxon>Acidithrix</taxon>
    </lineage>
</organism>
<name>A0A0D8HKI5_9ACTN</name>
<dbReference type="PANTHER" id="PTHR11941">
    <property type="entry name" value="ENOYL-COA HYDRATASE-RELATED"/>
    <property type="match status" value="1"/>
</dbReference>
<reference evidence="6 7" key="1">
    <citation type="submission" date="2015-01" db="EMBL/GenBank/DDBJ databases">
        <title>Draft genome of the acidophilic iron oxidizer Acidithrix ferrooxidans strain Py-F3.</title>
        <authorList>
            <person name="Poehlein A."/>
            <person name="Eisen S."/>
            <person name="Schloemann M."/>
            <person name="Johnson B.D."/>
            <person name="Daniel R."/>
            <person name="Muehling M."/>
        </authorList>
    </citation>
    <scope>NUCLEOTIDE SEQUENCE [LARGE SCALE GENOMIC DNA]</scope>
    <source>
        <strain evidence="6 7">Py-F3</strain>
    </source>
</reference>
<dbReference type="STRING" id="1280514.AXFE_08130"/>
<sequence>MSGSVTTRVIGSIAEILITNPERKNAISQDMWGQLDDCIRLVDSNDYVKVVIVHGGDGNFVAGADISEFKDLRQSGQSSHTYDENTEKALLRLRRTSKVTIALIEGYCIGGGVSIAVACDFRIGAADSIYQVPPARLGISYPLGSLSRLVELVGPTNAKWMIFTAARLSAVEAESIGLIRSVASDAIWEYVDDLARQISENAPLSIMATKRVIEALSNGGDSVADVANEMSEKTLSSRDYLEALEAFSQKRQPKFEGR</sequence>
<keyword evidence="7" id="KW-1185">Reference proteome</keyword>
<evidence type="ECO:0000256" key="4">
    <source>
        <dbReference type="ARBA" id="ARBA00023717"/>
    </source>
</evidence>
<dbReference type="Gene3D" id="1.10.12.10">
    <property type="entry name" value="Lyase 2-enoyl-coa Hydratase, Chain A, domain 2"/>
    <property type="match status" value="1"/>
</dbReference>
<keyword evidence="2 6" id="KW-0456">Lyase</keyword>
<dbReference type="RefSeq" id="WP_052604568.1">
    <property type="nucleotide sequence ID" value="NZ_JXYS01000018.1"/>
</dbReference>
<dbReference type="CDD" id="cd06558">
    <property type="entry name" value="crotonase-like"/>
    <property type="match status" value="1"/>
</dbReference>
<comment type="catalytic activity">
    <reaction evidence="3">
        <text>a (3S)-3-hydroxyacyl-CoA = a (2E)-enoyl-CoA + H2O</text>
        <dbReference type="Rhea" id="RHEA:16105"/>
        <dbReference type="ChEBI" id="CHEBI:15377"/>
        <dbReference type="ChEBI" id="CHEBI:57318"/>
        <dbReference type="ChEBI" id="CHEBI:58856"/>
        <dbReference type="EC" id="4.2.1.17"/>
    </reaction>
</comment>
<evidence type="ECO:0000256" key="5">
    <source>
        <dbReference type="RuleBase" id="RU003707"/>
    </source>
</evidence>
<evidence type="ECO:0000256" key="2">
    <source>
        <dbReference type="ARBA" id="ARBA00023239"/>
    </source>
</evidence>
<comment type="similarity">
    <text evidence="1 5">Belongs to the enoyl-CoA hydratase/isomerase family.</text>
</comment>
<dbReference type="Gene3D" id="3.90.226.10">
    <property type="entry name" value="2-enoyl-CoA Hydratase, Chain A, domain 1"/>
    <property type="match status" value="1"/>
</dbReference>
<gene>
    <name evidence="6" type="primary">paaF1</name>
    <name evidence="6" type="ORF">AXFE_08130</name>
</gene>
<protein>
    <submittedName>
        <fullName evidence="6">2,3-dehydroadipyl-CoA hydratase</fullName>
        <ecNumber evidence="6">4.2.1.17</ecNumber>
    </submittedName>
</protein>
<dbReference type="GO" id="GO:0018812">
    <property type="term" value="F:3-hydroxyacyl-CoA dehydratase activity"/>
    <property type="evidence" value="ECO:0007669"/>
    <property type="project" value="RHEA"/>
</dbReference>
<dbReference type="InterPro" id="IPR029045">
    <property type="entry name" value="ClpP/crotonase-like_dom_sf"/>
</dbReference>
<dbReference type="InterPro" id="IPR001753">
    <property type="entry name" value="Enoyl-CoA_hydra/iso"/>
</dbReference>
<dbReference type="SUPFAM" id="SSF52096">
    <property type="entry name" value="ClpP/crotonase"/>
    <property type="match status" value="1"/>
</dbReference>
<dbReference type="InterPro" id="IPR014748">
    <property type="entry name" value="Enoyl-CoA_hydra_C"/>
</dbReference>
<dbReference type="EMBL" id="JXYS01000018">
    <property type="protein sequence ID" value="KJF18423.1"/>
    <property type="molecule type" value="Genomic_DNA"/>
</dbReference>
<dbReference type="Proteomes" id="UP000032360">
    <property type="component" value="Unassembled WGS sequence"/>
</dbReference>
<dbReference type="GO" id="GO:0006635">
    <property type="term" value="P:fatty acid beta-oxidation"/>
    <property type="evidence" value="ECO:0007669"/>
    <property type="project" value="TreeGrafter"/>
</dbReference>
<evidence type="ECO:0000256" key="3">
    <source>
        <dbReference type="ARBA" id="ARBA00023709"/>
    </source>
</evidence>
<evidence type="ECO:0000313" key="6">
    <source>
        <dbReference type="EMBL" id="KJF18423.1"/>
    </source>
</evidence>
<comment type="caution">
    <text evidence="6">The sequence shown here is derived from an EMBL/GenBank/DDBJ whole genome shotgun (WGS) entry which is preliminary data.</text>
</comment>